<accession>A0AAE6FXI1</accession>
<dbReference type="AlphaFoldDB" id="A0AAE6FXI1"/>
<dbReference type="Proteomes" id="UP000320179">
    <property type="component" value="Chromosome"/>
</dbReference>
<gene>
    <name evidence="1" type="ORF">BHS09_08730</name>
</gene>
<evidence type="ECO:0000313" key="1">
    <source>
        <dbReference type="EMBL" id="QDE67083.1"/>
    </source>
</evidence>
<protein>
    <submittedName>
        <fullName evidence="1">Uncharacterized protein</fullName>
    </submittedName>
</protein>
<organism evidence="1 2">
    <name type="scientific">Myxococcus xanthus</name>
    <dbReference type="NCBI Taxonomy" id="34"/>
    <lineage>
        <taxon>Bacteria</taxon>
        <taxon>Pseudomonadati</taxon>
        <taxon>Myxococcota</taxon>
        <taxon>Myxococcia</taxon>
        <taxon>Myxococcales</taxon>
        <taxon>Cystobacterineae</taxon>
        <taxon>Myxococcaceae</taxon>
        <taxon>Myxococcus</taxon>
    </lineage>
</organism>
<reference evidence="1 2" key="1">
    <citation type="journal article" date="2019" name="Science">
        <title>Social genes are selection hotspots in kin groups of a soil microbe.</title>
        <authorList>
            <person name="Wielgoss S."/>
            <person name="Wolfensberger R."/>
            <person name="Sun L."/>
            <person name="Fiegna F."/>
            <person name="Velicer G.J."/>
        </authorList>
    </citation>
    <scope>NUCLEOTIDE SEQUENCE [LARGE SCALE GENOMIC DNA]</scope>
    <source>
        <strain evidence="1 2">MC3.5.9c15</strain>
    </source>
</reference>
<evidence type="ECO:0000313" key="2">
    <source>
        <dbReference type="Proteomes" id="UP000320179"/>
    </source>
</evidence>
<name>A0AAE6FXI1_MYXXA</name>
<dbReference type="EMBL" id="CP017174">
    <property type="protein sequence ID" value="QDE67083.1"/>
    <property type="molecule type" value="Genomic_DNA"/>
</dbReference>
<sequence>MNLPDEFALSWQGDVAALEANLEVGGLALLGFVGEALRHYLREVAGEIHSDAAAVDGEEAPQVGLLLGEGDALEAAQQGVLGPVVAVSGVQRGEEGRWARK</sequence>
<proteinExistence type="predicted"/>